<evidence type="ECO:0000256" key="17">
    <source>
        <dbReference type="SAM" id="MobiDB-lite"/>
    </source>
</evidence>
<feature type="non-terminal residue" evidence="19">
    <location>
        <position position="1"/>
    </location>
</feature>
<dbReference type="AlphaFoldDB" id="M2NAG0"/>
<evidence type="ECO:0000256" key="2">
    <source>
        <dbReference type="ARBA" id="ARBA00004434"/>
    </source>
</evidence>
<dbReference type="InterPro" id="IPR019329">
    <property type="entry name" value="NADH_UbQ_OxRdtase_ESSS_su"/>
</dbReference>
<evidence type="ECO:0000256" key="18">
    <source>
        <dbReference type="SAM" id="Phobius"/>
    </source>
</evidence>
<keyword evidence="12" id="KW-0496">Mitochondrion</keyword>
<evidence type="ECO:0000256" key="5">
    <source>
        <dbReference type="ARBA" id="ARBA00022448"/>
    </source>
</evidence>
<evidence type="ECO:0000256" key="11">
    <source>
        <dbReference type="ARBA" id="ARBA00022989"/>
    </source>
</evidence>
<feature type="transmembrane region" description="Helical" evidence="18">
    <location>
        <begin position="45"/>
        <end position="63"/>
    </location>
</feature>
<keyword evidence="13 18" id="KW-0472">Membrane</keyword>
<name>M2NAG0_BAUPA</name>
<gene>
    <name evidence="19" type="ORF">BAUCODRAFT_82315</name>
</gene>
<keyword evidence="8" id="KW-0999">Mitochondrion inner membrane</keyword>
<evidence type="ECO:0000256" key="4">
    <source>
        <dbReference type="ARBA" id="ARBA00018632"/>
    </source>
</evidence>
<dbReference type="GeneID" id="19117396"/>
<dbReference type="PANTHER" id="PTHR40637">
    <property type="entry name" value="ESSS SUBUNIT OF NADH:UBIQUINONE OXIDOREDUCTASE (COMPLEX I) PROTEIN"/>
    <property type="match status" value="1"/>
</dbReference>
<keyword evidence="10" id="KW-0249">Electron transport</keyword>
<comment type="subunit">
    <text evidence="16">Complex I is composed of 45 different subunits. Interacts with BCAP31.</text>
</comment>
<keyword evidence="20" id="KW-1185">Reference proteome</keyword>
<feature type="region of interest" description="Disordered" evidence="17">
    <location>
        <begin position="1"/>
        <end position="25"/>
    </location>
</feature>
<feature type="compositionally biased region" description="Basic and acidic residues" evidence="17">
    <location>
        <begin position="10"/>
        <end position="22"/>
    </location>
</feature>
<evidence type="ECO:0000256" key="8">
    <source>
        <dbReference type="ARBA" id="ARBA00022792"/>
    </source>
</evidence>
<keyword evidence="6" id="KW-0679">Respiratory chain</keyword>
<evidence type="ECO:0000256" key="3">
    <source>
        <dbReference type="ARBA" id="ARBA00008915"/>
    </source>
</evidence>
<accession>M2NAG0</accession>
<dbReference type="HOGENOM" id="CLU_138649_0_0_1"/>
<organism evidence="19 20">
    <name type="scientific">Baudoinia panamericana (strain UAMH 10762)</name>
    <name type="common">Angels' share fungus</name>
    <name type="synonym">Baudoinia compniacensis (strain UAMH 10762)</name>
    <dbReference type="NCBI Taxonomy" id="717646"/>
    <lineage>
        <taxon>Eukaryota</taxon>
        <taxon>Fungi</taxon>
        <taxon>Dikarya</taxon>
        <taxon>Ascomycota</taxon>
        <taxon>Pezizomycotina</taxon>
        <taxon>Dothideomycetes</taxon>
        <taxon>Dothideomycetidae</taxon>
        <taxon>Mycosphaerellales</taxon>
        <taxon>Teratosphaeriaceae</taxon>
        <taxon>Baudoinia</taxon>
    </lineage>
</organism>
<dbReference type="GO" id="GO:0005743">
    <property type="term" value="C:mitochondrial inner membrane"/>
    <property type="evidence" value="ECO:0007669"/>
    <property type="project" value="UniProtKB-SubCell"/>
</dbReference>
<evidence type="ECO:0000256" key="15">
    <source>
        <dbReference type="ARBA" id="ARBA00031387"/>
    </source>
</evidence>
<dbReference type="Pfam" id="PF10183">
    <property type="entry name" value="ESSS"/>
    <property type="match status" value="1"/>
</dbReference>
<sequence length="94" mass="10692">RSLTSSAARKAGDSHAHDDHYDQPSGYLWGVKPGEKYENEGWEGVFYYGFCGSLLFGLVGYCYKPDTSIQTWALEEARRRLEAEGILEDPEQKR</sequence>
<dbReference type="PANTHER" id="PTHR40637:SF1">
    <property type="entry name" value="ESSS SUBUNIT OF NADH:UBIQUINONE OXIDOREDUCTASE (COMPLEX I) PROTEIN"/>
    <property type="match status" value="1"/>
</dbReference>
<evidence type="ECO:0000256" key="10">
    <source>
        <dbReference type="ARBA" id="ARBA00022982"/>
    </source>
</evidence>
<dbReference type="OrthoDB" id="2147978at2759"/>
<reference evidence="19 20" key="1">
    <citation type="journal article" date="2012" name="PLoS Pathog.">
        <title>Diverse lifestyles and strategies of plant pathogenesis encoded in the genomes of eighteen Dothideomycetes fungi.</title>
        <authorList>
            <person name="Ohm R.A."/>
            <person name="Feau N."/>
            <person name="Henrissat B."/>
            <person name="Schoch C.L."/>
            <person name="Horwitz B.A."/>
            <person name="Barry K.W."/>
            <person name="Condon B.J."/>
            <person name="Copeland A.C."/>
            <person name="Dhillon B."/>
            <person name="Glaser F."/>
            <person name="Hesse C.N."/>
            <person name="Kosti I."/>
            <person name="LaButti K."/>
            <person name="Lindquist E.A."/>
            <person name="Lucas S."/>
            <person name="Salamov A.A."/>
            <person name="Bradshaw R.E."/>
            <person name="Ciuffetti L."/>
            <person name="Hamelin R.C."/>
            <person name="Kema G.H.J."/>
            <person name="Lawrence C."/>
            <person name="Scott J.A."/>
            <person name="Spatafora J.W."/>
            <person name="Turgeon B.G."/>
            <person name="de Wit P.J.G.M."/>
            <person name="Zhong S."/>
            <person name="Goodwin S.B."/>
            <person name="Grigoriev I.V."/>
        </authorList>
    </citation>
    <scope>NUCLEOTIDE SEQUENCE [LARGE SCALE GENOMIC DNA]</scope>
    <source>
        <strain evidence="19 20">UAMH 10762</strain>
    </source>
</reference>
<evidence type="ECO:0000313" key="20">
    <source>
        <dbReference type="Proteomes" id="UP000011761"/>
    </source>
</evidence>
<dbReference type="eggNOG" id="ENOG502S7S9">
    <property type="taxonomic scope" value="Eukaryota"/>
</dbReference>
<evidence type="ECO:0000256" key="7">
    <source>
        <dbReference type="ARBA" id="ARBA00022692"/>
    </source>
</evidence>
<proteinExistence type="inferred from homology"/>
<evidence type="ECO:0000256" key="12">
    <source>
        <dbReference type="ARBA" id="ARBA00023128"/>
    </source>
</evidence>
<evidence type="ECO:0000256" key="16">
    <source>
        <dbReference type="ARBA" id="ARBA00046528"/>
    </source>
</evidence>
<dbReference type="OMA" id="EDWEDIW"/>
<protein>
    <recommendedName>
        <fullName evidence="4">NADH dehydrogenase [ubiquinone] 1 beta subcomplex subunit 11, mitochondrial</fullName>
    </recommendedName>
    <alternativeName>
        <fullName evidence="15">Complex I-ESSS</fullName>
    </alternativeName>
    <alternativeName>
        <fullName evidence="14">NADH-ubiquinone oxidoreductase ESSS subunit</fullName>
    </alternativeName>
</protein>
<comment type="subcellular location">
    <subcellularLocation>
        <location evidence="2">Mitochondrion inner membrane</location>
        <topology evidence="2">Single-pass membrane protein</topology>
    </subcellularLocation>
</comment>
<comment type="function">
    <text evidence="1">Accessory subunit of the mitochondrial membrane respiratory chain NADH dehydrogenase (Complex I), that is believed not to be involved in catalysis. Complex I functions in the transfer of electrons from NADH to the respiratory chain. The immediate electron acceptor for the enzyme is believed to be ubiquinone.</text>
</comment>
<comment type="similarity">
    <text evidence="3">Belongs to the complex I NDUFB11 subunit family.</text>
</comment>
<keyword evidence="9" id="KW-0809">Transit peptide</keyword>
<dbReference type="Proteomes" id="UP000011761">
    <property type="component" value="Unassembled WGS sequence"/>
</dbReference>
<evidence type="ECO:0000256" key="13">
    <source>
        <dbReference type="ARBA" id="ARBA00023136"/>
    </source>
</evidence>
<dbReference type="EMBL" id="KB445550">
    <property type="protein sequence ID" value="EMD01214.1"/>
    <property type="molecule type" value="Genomic_DNA"/>
</dbReference>
<dbReference type="RefSeq" id="XP_007672398.1">
    <property type="nucleotide sequence ID" value="XM_007674208.1"/>
</dbReference>
<evidence type="ECO:0000256" key="9">
    <source>
        <dbReference type="ARBA" id="ARBA00022946"/>
    </source>
</evidence>
<dbReference type="STRING" id="717646.M2NAG0"/>
<evidence type="ECO:0000256" key="1">
    <source>
        <dbReference type="ARBA" id="ARBA00003195"/>
    </source>
</evidence>
<evidence type="ECO:0000313" key="19">
    <source>
        <dbReference type="EMBL" id="EMD01214.1"/>
    </source>
</evidence>
<keyword evidence="7 18" id="KW-0812">Transmembrane</keyword>
<evidence type="ECO:0000256" key="6">
    <source>
        <dbReference type="ARBA" id="ARBA00022660"/>
    </source>
</evidence>
<keyword evidence="11 18" id="KW-1133">Transmembrane helix</keyword>
<dbReference type="KEGG" id="bcom:BAUCODRAFT_82315"/>
<keyword evidence="5" id="KW-0813">Transport</keyword>
<evidence type="ECO:0000256" key="14">
    <source>
        <dbReference type="ARBA" id="ARBA00030753"/>
    </source>
</evidence>